<keyword evidence="2" id="KW-1003">Cell membrane</keyword>
<dbReference type="InterPro" id="IPR020846">
    <property type="entry name" value="MFS_dom"/>
</dbReference>
<name>A0A1C3JT99_9GAMM</name>
<evidence type="ECO:0000259" key="7">
    <source>
        <dbReference type="PROSITE" id="PS50850"/>
    </source>
</evidence>
<feature type="transmembrane region" description="Helical" evidence="6">
    <location>
        <begin position="294"/>
        <end position="314"/>
    </location>
</feature>
<keyword evidence="4 6" id="KW-1133">Transmembrane helix</keyword>
<dbReference type="InterPro" id="IPR050189">
    <property type="entry name" value="MFS_Efflux_Transporters"/>
</dbReference>
<dbReference type="SUPFAM" id="SSF103473">
    <property type="entry name" value="MFS general substrate transporter"/>
    <property type="match status" value="1"/>
</dbReference>
<feature type="transmembrane region" description="Helical" evidence="6">
    <location>
        <begin position="356"/>
        <end position="376"/>
    </location>
</feature>
<keyword evidence="5 6" id="KW-0472">Membrane</keyword>
<evidence type="ECO:0000313" key="10">
    <source>
        <dbReference type="Proteomes" id="UP000092840"/>
    </source>
</evidence>
<evidence type="ECO:0000256" key="4">
    <source>
        <dbReference type="ARBA" id="ARBA00022989"/>
    </source>
</evidence>
<evidence type="ECO:0000256" key="3">
    <source>
        <dbReference type="ARBA" id="ARBA00022692"/>
    </source>
</evidence>
<evidence type="ECO:0000313" key="11">
    <source>
        <dbReference type="Proteomes" id="UP000092871"/>
    </source>
</evidence>
<dbReference type="GO" id="GO:0005886">
    <property type="term" value="C:plasma membrane"/>
    <property type="evidence" value="ECO:0007669"/>
    <property type="project" value="UniProtKB-SubCell"/>
</dbReference>
<feature type="transmembrane region" description="Helical" evidence="6">
    <location>
        <begin position="159"/>
        <end position="182"/>
    </location>
</feature>
<dbReference type="InterPro" id="IPR011701">
    <property type="entry name" value="MFS"/>
</dbReference>
<feature type="transmembrane region" description="Helical" evidence="6">
    <location>
        <begin position="240"/>
        <end position="258"/>
    </location>
</feature>
<dbReference type="PANTHER" id="PTHR43124:SF8">
    <property type="entry name" value="INNER MEMBRANE TRANSPORT PROTEIN YDHP"/>
    <property type="match status" value="1"/>
</dbReference>
<dbReference type="OrthoDB" id="9788453at2"/>
<dbReference type="EMBL" id="FLRA01000020">
    <property type="protein sequence ID" value="SBT18453.1"/>
    <property type="molecule type" value="Genomic_DNA"/>
</dbReference>
<dbReference type="PROSITE" id="PS50850">
    <property type="entry name" value="MFS"/>
    <property type="match status" value="1"/>
</dbReference>
<evidence type="ECO:0000256" key="2">
    <source>
        <dbReference type="ARBA" id="ARBA00022475"/>
    </source>
</evidence>
<keyword evidence="10" id="KW-1185">Reference proteome</keyword>
<feature type="transmembrane region" description="Helical" evidence="6">
    <location>
        <begin position="203"/>
        <end position="225"/>
    </location>
</feature>
<evidence type="ECO:0000256" key="1">
    <source>
        <dbReference type="ARBA" id="ARBA00004651"/>
    </source>
</evidence>
<feature type="transmembrane region" description="Helical" evidence="6">
    <location>
        <begin position="270"/>
        <end position="288"/>
    </location>
</feature>
<feature type="transmembrane region" description="Helical" evidence="6">
    <location>
        <begin position="326"/>
        <end position="350"/>
    </location>
</feature>
<dbReference type="RefSeq" id="WP_067037224.1">
    <property type="nucleotide sequence ID" value="NZ_FLRA01000020.1"/>
</dbReference>
<dbReference type="Pfam" id="PF07690">
    <property type="entry name" value="MFS_1"/>
    <property type="match status" value="1"/>
</dbReference>
<dbReference type="Proteomes" id="UP000092840">
    <property type="component" value="Unassembled WGS sequence"/>
</dbReference>
<dbReference type="EMBL" id="FLRB01000021">
    <property type="protein sequence ID" value="SBT22655.1"/>
    <property type="molecule type" value="Genomic_DNA"/>
</dbReference>
<dbReference type="GO" id="GO:0022857">
    <property type="term" value="F:transmembrane transporter activity"/>
    <property type="evidence" value="ECO:0007669"/>
    <property type="project" value="InterPro"/>
</dbReference>
<organism evidence="8 11">
    <name type="scientific">Marinomonas gallaica</name>
    <dbReference type="NCBI Taxonomy" id="1806667"/>
    <lineage>
        <taxon>Bacteria</taxon>
        <taxon>Pseudomonadati</taxon>
        <taxon>Pseudomonadota</taxon>
        <taxon>Gammaproteobacteria</taxon>
        <taxon>Oceanospirillales</taxon>
        <taxon>Oceanospirillaceae</taxon>
        <taxon>Marinomonas</taxon>
    </lineage>
</organism>
<evidence type="ECO:0000256" key="5">
    <source>
        <dbReference type="ARBA" id="ARBA00023136"/>
    </source>
</evidence>
<sequence length="388" mass="40634">MQAYQWGVFALALGAFGLGTTEFFPMGLLPTIAEGVEVSIPTAGLLISAYAVGVMFGAPLVTLYLTRFSHKFSLILLMAIFFIGNVFSALATDYSVLMISRITTSLSHGAFFGIGALVAMKLAPPGKQGTAVASMFLGLTIANIIGVPVATWLGQSLHWRMAFAATSALGLVAMIGLWRTLPQMEKPNRPNVKQELQAILQPAALRTFLTTVLCAGSMFTLYTYVTPILQTLASISDSNIAYLLMMAGIGFTLGNFISGKLADRSPDLSLVVALTGQVIILALFSLLVSDLISAIAMIFVWGVVNFMIGPPLQMKVMTIADKAPGLASSINIGAFNLGNALGAAIGGAVITLGFGYAWIPAAAATLSLSALMLLGINRKLSAQAPSAS</sequence>
<reference evidence="8 11" key="1">
    <citation type="submission" date="2016-06" db="EMBL/GenBank/DDBJ databases">
        <authorList>
            <person name="Kjaerup R.B."/>
            <person name="Dalgaard T.S."/>
            <person name="Juul-Madsen H.R."/>
        </authorList>
    </citation>
    <scope>NUCLEOTIDE SEQUENCE [LARGE SCALE GENOMIC DNA]</scope>
    <source>
        <strain evidence="8 11">CECT 5115</strain>
    </source>
</reference>
<feature type="domain" description="Major facilitator superfamily (MFS) profile" evidence="7">
    <location>
        <begin position="7"/>
        <end position="379"/>
    </location>
</feature>
<feature type="transmembrane region" description="Helical" evidence="6">
    <location>
        <begin position="98"/>
        <end position="119"/>
    </location>
</feature>
<evidence type="ECO:0000313" key="8">
    <source>
        <dbReference type="EMBL" id="SBT18453.1"/>
    </source>
</evidence>
<protein>
    <submittedName>
        <fullName evidence="8">Inner membrane transport protein YdhP</fullName>
    </submittedName>
</protein>
<feature type="transmembrane region" description="Helical" evidence="6">
    <location>
        <begin position="45"/>
        <end position="65"/>
    </location>
</feature>
<dbReference type="CDD" id="cd17324">
    <property type="entry name" value="MFS_NepI_like"/>
    <property type="match status" value="1"/>
</dbReference>
<dbReference type="InterPro" id="IPR036259">
    <property type="entry name" value="MFS_trans_sf"/>
</dbReference>
<gene>
    <name evidence="8" type="primary">ydhP</name>
    <name evidence="8" type="ORF">MGA5115_02584</name>
    <name evidence="9" type="ORF">MGA5116_03278</name>
</gene>
<reference evidence="9 10" key="2">
    <citation type="submission" date="2016-06" db="EMBL/GenBank/DDBJ databases">
        <authorList>
            <person name="Rodrigo-Torres L."/>
            <person name="Arahal D.R."/>
        </authorList>
    </citation>
    <scope>NUCLEOTIDE SEQUENCE [LARGE SCALE GENOMIC DNA]</scope>
    <source>
        <strain evidence="9 10">CECT 5116</strain>
    </source>
</reference>
<feature type="transmembrane region" description="Helical" evidence="6">
    <location>
        <begin position="72"/>
        <end position="92"/>
    </location>
</feature>
<dbReference type="Gene3D" id="1.20.1250.20">
    <property type="entry name" value="MFS general substrate transporter like domains"/>
    <property type="match status" value="2"/>
</dbReference>
<evidence type="ECO:0000313" key="9">
    <source>
        <dbReference type="EMBL" id="SBT22655.1"/>
    </source>
</evidence>
<keyword evidence="3 6" id="KW-0812">Transmembrane</keyword>
<dbReference type="Proteomes" id="UP000092871">
    <property type="component" value="Unassembled WGS sequence"/>
</dbReference>
<comment type="subcellular location">
    <subcellularLocation>
        <location evidence="1">Cell membrane</location>
        <topology evidence="1">Multi-pass membrane protein</topology>
    </subcellularLocation>
</comment>
<accession>A0A1C3JT99</accession>
<dbReference type="AlphaFoldDB" id="A0A1C3JT99"/>
<evidence type="ECO:0000256" key="6">
    <source>
        <dbReference type="SAM" id="Phobius"/>
    </source>
</evidence>
<feature type="transmembrane region" description="Helical" evidence="6">
    <location>
        <begin position="131"/>
        <end position="153"/>
    </location>
</feature>
<dbReference type="PANTHER" id="PTHR43124">
    <property type="entry name" value="PURINE EFFLUX PUMP PBUE"/>
    <property type="match status" value="1"/>
</dbReference>
<proteinExistence type="predicted"/>